<feature type="region of interest" description="Disordered" evidence="1">
    <location>
        <begin position="88"/>
        <end position="132"/>
    </location>
</feature>
<gene>
    <name evidence="3" type="ORF">GCM10023329_42430</name>
</gene>
<organism evidence="3 4">
    <name type="scientific">Streptomyces sanyensis</name>
    <dbReference type="NCBI Taxonomy" id="568869"/>
    <lineage>
        <taxon>Bacteria</taxon>
        <taxon>Bacillati</taxon>
        <taxon>Actinomycetota</taxon>
        <taxon>Actinomycetes</taxon>
        <taxon>Kitasatosporales</taxon>
        <taxon>Streptomycetaceae</taxon>
        <taxon>Streptomyces</taxon>
    </lineage>
</organism>
<comment type="caution">
    <text evidence="3">The sequence shown here is derived from an EMBL/GenBank/DDBJ whole genome shotgun (WGS) entry which is preliminary data.</text>
</comment>
<evidence type="ECO:0000256" key="2">
    <source>
        <dbReference type="SAM" id="Phobius"/>
    </source>
</evidence>
<feature type="compositionally biased region" description="Low complexity" evidence="1">
    <location>
        <begin position="88"/>
        <end position="105"/>
    </location>
</feature>
<feature type="region of interest" description="Disordered" evidence="1">
    <location>
        <begin position="289"/>
        <end position="308"/>
    </location>
</feature>
<proteinExistence type="predicted"/>
<feature type="compositionally biased region" description="Low complexity" evidence="1">
    <location>
        <begin position="114"/>
        <end position="124"/>
    </location>
</feature>
<keyword evidence="2" id="KW-1133">Transmembrane helix</keyword>
<accession>A0ABP9AXC5</accession>
<reference evidence="4" key="1">
    <citation type="journal article" date="2019" name="Int. J. Syst. Evol. Microbiol.">
        <title>The Global Catalogue of Microorganisms (GCM) 10K type strain sequencing project: providing services to taxonomists for standard genome sequencing and annotation.</title>
        <authorList>
            <consortium name="The Broad Institute Genomics Platform"/>
            <consortium name="The Broad Institute Genome Sequencing Center for Infectious Disease"/>
            <person name="Wu L."/>
            <person name="Ma J."/>
        </authorList>
    </citation>
    <scope>NUCLEOTIDE SEQUENCE [LARGE SCALE GENOMIC DNA]</scope>
    <source>
        <strain evidence="4">JCM 18324</strain>
    </source>
</reference>
<dbReference type="InterPro" id="IPR021224">
    <property type="entry name" value="DUF2690"/>
</dbReference>
<protein>
    <recommendedName>
        <fullName evidence="5">HTH cro/C1-type domain-containing protein</fullName>
    </recommendedName>
</protein>
<evidence type="ECO:0000256" key="1">
    <source>
        <dbReference type="SAM" id="MobiDB-lite"/>
    </source>
</evidence>
<dbReference type="InterPro" id="IPR001387">
    <property type="entry name" value="Cro/C1-type_HTH"/>
</dbReference>
<feature type="transmembrane region" description="Helical" evidence="2">
    <location>
        <begin position="138"/>
        <end position="159"/>
    </location>
</feature>
<evidence type="ECO:0000313" key="3">
    <source>
        <dbReference type="EMBL" id="GAA4787013.1"/>
    </source>
</evidence>
<dbReference type="CDD" id="cd00093">
    <property type="entry name" value="HTH_XRE"/>
    <property type="match status" value="1"/>
</dbReference>
<name>A0ABP9AXC5_9ACTN</name>
<dbReference type="RefSeq" id="WP_345615011.1">
    <property type="nucleotide sequence ID" value="NZ_BAABJV010000012.1"/>
</dbReference>
<dbReference type="Pfam" id="PF10901">
    <property type="entry name" value="DUF2690"/>
    <property type="match status" value="1"/>
</dbReference>
<dbReference type="Pfam" id="PF13560">
    <property type="entry name" value="HTH_31"/>
    <property type="match status" value="1"/>
</dbReference>
<keyword evidence="4" id="KW-1185">Reference proteome</keyword>
<dbReference type="Proteomes" id="UP001501147">
    <property type="component" value="Unassembled WGS sequence"/>
</dbReference>
<dbReference type="EMBL" id="BAABJV010000012">
    <property type="protein sequence ID" value="GAA4787013.1"/>
    <property type="molecule type" value="Genomic_DNA"/>
</dbReference>
<keyword evidence="2" id="KW-0812">Transmembrane</keyword>
<evidence type="ECO:0008006" key="5">
    <source>
        <dbReference type="Google" id="ProtNLM"/>
    </source>
</evidence>
<evidence type="ECO:0000313" key="4">
    <source>
        <dbReference type="Proteomes" id="UP001501147"/>
    </source>
</evidence>
<sequence>MTARKAVPGDLEPDVLRFVEEVRRTKEALGWSFAALARATAYSSSSWERCLNGGHLPPRSAVVALARHAGDGSARLLALWELAEQAASGRGRTTPASPPAASGPEAPAPPATSAPPASAPVTEAGGAAPVRPGNRPRALAAVLPGAVAVAAAALVLALWTPWGTGDGPGVGAAVRETEGPLQGMVAHCHGAACEGLDPVEQGCGGDAWTAAAGRVGRAHVEVRYSSVCRAAWARMTWAAPGDEVTAVSGGRTHAATVPGDRTRAAFTAMLGVPTPSEVRACWRTADGEEGCTGAGGDAPLPEPSPVPG</sequence>
<keyword evidence="2" id="KW-0472">Membrane</keyword>